<keyword evidence="6 11" id="KW-0274">FAD</keyword>
<comment type="catalytic activity">
    <reaction evidence="9">
        <text>(6S)-5-methyl-5,6,7,8-tetrahydrofolate + NAD(+) = (6R)-5,10-methylene-5,6,7,8-tetrahydrofolate + NADH + H(+)</text>
        <dbReference type="Rhea" id="RHEA:19821"/>
        <dbReference type="ChEBI" id="CHEBI:15378"/>
        <dbReference type="ChEBI" id="CHEBI:15636"/>
        <dbReference type="ChEBI" id="CHEBI:18608"/>
        <dbReference type="ChEBI" id="CHEBI:57540"/>
        <dbReference type="ChEBI" id="CHEBI:57945"/>
        <dbReference type="EC" id="1.5.1.54"/>
    </reaction>
</comment>
<evidence type="ECO:0000256" key="2">
    <source>
        <dbReference type="ARBA" id="ARBA00004777"/>
    </source>
</evidence>
<evidence type="ECO:0000256" key="9">
    <source>
        <dbReference type="ARBA" id="ARBA00051201"/>
    </source>
</evidence>
<dbReference type="Gramene" id="Manes.01G008800.1.v8.1">
    <property type="protein sequence ID" value="Manes.01G008800.1.v8.1.CDS"/>
    <property type="gene ID" value="Manes.01G008800.v8.1"/>
</dbReference>
<comment type="function">
    <text evidence="10">The probable reversibility of the MTHFR reaction in plants suggests that they can metabolize the methyl group of 5,10-methylenetetrahydrofolate to serine, sugars and starch.</text>
</comment>
<name>A0A2C9WH12_MANES</name>
<dbReference type="GO" id="GO:0106312">
    <property type="term" value="F:methylenetetrahydrofolate reductase (NADH) activity"/>
    <property type="evidence" value="ECO:0007669"/>
    <property type="project" value="UniProtKB-EC"/>
</dbReference>
<dbReference type="EMBL" id="CM004387">
    <property type="protein sequence ID" value="OAY59152.1"/>
    <property type="molecule type" value="Genomic_DNA"/>
</dbReference>
<dbReference type="NCBIfam" id="TIGR00677">
    <property type="entry name" value="fadh2_euk"/>
    <property type="match status" value="1"/>
</dbReference>
<organism evidence="13 14">
    <name type="scientific">Manihot esculenta</name>
    <name type="common">Cassava</name>
    <name type="synonym">Jatropha manihot</name>
    <dbReference type="NCBI Taxonomy" id="3983"/>
    <lineage>
        <taxon>Eukaryota</taxon>
        <taxon>Viridiplantae</taxon>
        <taxon>Streptophyta</taxon>
        <taxon>Embryophyta</taxon>
        <taxon>Tracheophyta</taxon>
        <taxon>Spermatophyta</taxon>
        <taxon>Magnoliopsida</taxon>
        <taxon>eudicotyledons</taxon>
        <taxon>Gunneridae</taxon>
        <taxon>Pentapetalae</taxon>
        <taxon>rosids</taxon>
        <taxon>fabids</taxon>
        <taxon>Malpighiales</taxon>
        <taxon>Euphorbiaceae</taxon>
        <taxon>Crotonoideae</taxon>
        <taxon>Manihoteae</taxon>
        <taxon>Manihot</taxon>
    </lineage>
</organism>
<dbReference type="InterPro" id="IPR053806">
    <property type="entry name" value="MTHFR_C"/>
</dbReference>
<keyword evidence="14" id="KW-1185">Reference proteome</keyword>
<feature type="domain" description="MTHFR SAM-binding regulatory" evidence="12">
    <location>
        <begin position="326"/>
        <end position="600"/>
    </location>
</feature>
<evidence type="ECO:0000256" key="8">
    <source>
        <dbReference type="ARBA" id="ARBA00023027"/>
    </source>
</evidence>
<evidence type="ECO:0000256" key="7">
    <source>
        <dbReference type="ARBA" id="ARBA00023002"/>
    </source>
</evidence>
<sequence length="610" mass="68192">MKIIDKINAATGGVGLPDGHSNGGAEPNNNRVVFSFEFFPPKTEDGVDNLFERMDRMVSHNPSFCDITWGAGGSTADLTLDIANKMQNMICVETMMHLTCTNMPVEKIDHALETIKSNGIQNVLALRGDPPHGQDKFVQVEGGFACALDLVKHIRSRYGDHFGITVAGYPEAHPDMIGSDGLATPENYQKDLEYLKRKVDAGADLIVTQLFYDTDIFLKFVNDCRQIGIKCPIVPGIMPINNYKGFLRMTGFCKTKIPAEVTAALEPIKDNEEAVRAYGVHLGTEMCKKILAHGIKTLHLYTLNMEKSALAILMNLGLIEESKVARSLPWRRPANIFRVKEDVRPIFWANRPKSYISRTLGWEQYPHGRWGDSGNPSYGALTDYQFMRPRARDKKLHDEWATPLNSIGDISEKFKRYCLGKLKSSPWSELDSLQPETKIINEHLGKINLKGFLTINSQPAVNGEKSDSPSVGWGGPGGYVYQKAYLEFFCSPDKLQILVEKCKSFPRLTYVAVNKGGNLISNVGSNDVNAVTWGVFPAKQIIQPTVVDPASFFVWKDEAFEIWSRGWASFYPEGDPSRKLLQEVQSNYFLVSLVDNDYIHGDIFAVFADL</sequence>
<evidence type="ECO:0000256" key="11">
    <source>
        <dbReference type="RuleBase" id="RU003862"/>
    </source>
</evidence>
<dbReference type="PANTHER" id="PTHR45754">
    <property type="entry name" value="METHYLENETETRAHYDROFOLATE REDUCTASE"/>
    <property type="match status" value="1"/>
</dbReference>
<proteinExistence type="inferred from homology"/>
<evidence type="ECO:0000313" key="13">
    <source>
        <dbReference type="EMBL" id="OAY59152.1"/>
    </source>
</evidence>
<comment type="similarity">
    <text evidence="3 11">Belongs to the methylenetetrahydrofolate reductase family.</text>
</comment>
<comment type="cofactor">
    <cofactor evidence="1 11">
        <name>FAD</name>
        <dbReference type="ChEBI" id="CHEBI:57692"/>
    </cofactor>
</comment>
<keyword evidence="8" id="KW-0520">NAD</keyword>
<dbReference type="OMA" id="AWKEEFY"/>
<comment type="caution">
    <text evidence="13">The sequence shown here is derived from an EMBL/GenBank/DDBJ whole genome shotgun (WGS) entry which is preliminary data.</text>
</comment>
<dbReference type="CDD" id="cd00537">
    <property type="entry name" value="MTHFR"/>
    <property type="match status" value="1"/>
</dbReference>
<evidence type="ECO:0000256" key="1">
    <source>
        <dbReference type="ARBA" id="ARBA00001974"/>
    </source>
</evidence>
<dbReference type="Pfam" id="PF02219">
    <property type="entry name" value="MTHFR"/>
    <property type="match status" value="1"/>
</dbReference>
<evidence type="ECO:0000259" key="12">
    <source>
        <dbReference type="Pfam" id="PF21895"/>
    </source>
</evidence>
<dbReference type="OrthoDB" id="16284at2759"/>
<dbReference type="GO" id="GO:0005829">
    <property type="term" value="C:cytosol"/>
    <property type="evidence" value="ECO:0000318"/>
    <property type="project" value="GO_Central"/>
</dbReference>
<reference evidence="14" key="1">
    <citation type="journal article" date="2016" name="Nat. Biotechnol.">
        <title>Sequencing wild and cultivated cassava and related species reveals extensive interspecific hybridization and genetic diversity.</title>
        <authorList>
            <person name="Bredeson J.V."/>
            <person name="Lyons J.B."/>
            <person name="Prochnik S.E."/>
            <person name="Wu G.A."/>
            <person name="Ha C.M."/>
            <person name="Edsinger-Gonzales E."/>
            <person name="Grimwood J."/>
            <person name="Schmutz J."/>
            <person name="Rabbi I.Y."/>
            <person name="Egesi C."/>
            <person name="Nauluvula P."/>
            <person name="Lebot V."/>
            <person name="Ndunguru J."/>
            <person name="Mkamilo G."/>
            <person name="Bart R.S."/>
            <person name="Setter T.L."/>
            <person name="Gleadow R.M."/>
            <person name="Kulakow P."/>
            <person name="Ferguson M.E."/>
            <person name="Rounsley S."/>
            <person name="Rokhsar D.S."/>
        </authorList>
    </citation>
    <scope>NUCLEOTIDE SEQUENCE [LARGE SCALE GENOMIC DNA]</scope>
    <source>
        <strain evidence="14">cv. AM560-2</strain>
    </source>
</reference>
<dbReference type="UniPathway" id="UPA00193"/>
<dbReference type="STRING" id="3983.A0A2C9WH12"/>
<dbReference type="GO" id="GO:0004489">
    <property type="term" value="F:methylenetetrahydrofolate reductase [NAD(P)H] activity"/>
    <property type="evidence" value="ECO:0000318"/>
    <property type="project" value="GO_Central"/>
</dbReference>
<keyword evidence="7 11" id="KW-0560">Oxidoreductase</keyword>
<dbReference type="GO" id="GO:0009086">
    <property type="term" value="P:methionine biosynthetic process"/>
    <property type="evidence" value="ECO:0000318"/>
    <property type="project" value="GO_Central"/>
</dbReference>
<dbReference type="InterPro" id="IPR029041">
    <property type="entry name" value="FAD-linked_oxidoreductase-like"/>
</dbReference>
<dbReference type="AlphaFoldDB" id="A0A2C9WH12"/>
<dbReference type="InterPro" id="IPR003171">
    <property type="entry name" value="Mehydrof_redctse-like"/>
</dbReference>
<dbReference type="Gene3D" id="3.20.20.220">
    <property type="match status" value="1"/>
</dbReference>
<dbReference type="GO" id="GO:0035999">
    <property type="term" value="P:tetrahydrofolate interconversion"/>
    <property type="evidence" value="ECO:0000318"/>
    <property type="project" value="GO_Central"/>
</dbReference>
<comment type="pathway">
    <text evidence="2 11">One-carbon metabolism; tetrahydrofolate interconversion.</text>
</comment>
<evidence type="ECO:0000256" key="4">
    <source>
        <dbReference type="ARBA" id="ARBA00011738"/>
    </source>
</evidence>
<evidence type="ECO:0000256" key="3">
    <source>
        <dbReference type="ARBA" id="ARBA00006743"/>
    </source>
</evidence>
<dbReference type="SUPFAM" id="SSF51730">
    <property type="entry name" value="FAD-linked oxidoreductase"/>
    <property type="match status" value="1"/>
</dbReference>
<dbReference type="Proteomes" id="UP000091857">
    <property type="component" value="Chromosome 1"/>
</dbReference>
<dbReference type="InterPro" id="IPR004621">
    <property type="entry name" value="Fadh2_euk"/>
</dbReference>
<comment type="subunit">
    <text evidence="4">Homodimer.</text>
</comment>
<gene>
    <name evidence="13" type="ORF">MANES_01G008800v8</name>
</gene>
<dbReference type="GO" id="GO:0071949">
    <property type="term" value="F:FAD binding"/>
    <property type="evidence" value="ECO:0000318"/>
    <property type="project" value="GO_Central"/>
</dbReference>
<evidence type="ECO:0000256" key="10">
    <source>
        <dbReference type="ARBA" id="ARBA00053514"/>
    </source>
</evidence>
<evidence type="ECO:0000313" key="14">
    <source>
        <dbReference type="Proteomes" id="UP000091857"/>
    </source>
</evidence>
<keyword evidence="5 11" id="KW-0285">Flavoprotein</keyword>
<protein>
    <recommendedName>
        <fullName evidence="11">Methylenetetrahydrofolate reductase</fullName>
    </recommendedName>
</protein>
<dbReference type="FunFam" id="3.20.20.220:FF:000005">
    <property type="entry name" value="Methylenetetrahydrofolate reductase"/>
    <property type="match status" value="1"/>
</dbReference>
<dbReference type="Pfam" id="PF21895">
    <property type="entry name" value="MTHFR_C"/>
    <property type="match status" value="1"/>
</dbReference>
<evidence type="ECO:0000256" key="5">
    <source>
        <dbReference type="ARBA" id="ARBA00022630"/>
    </source>
</evidence>
<evidence type="ECO:0000256" key="6">
    <source>
        <dbReference type="ARBA" id="ARBA00022827"/>
    </source>
</evidence>
<accession>A0A2C9WH12</accession>
<dbReference type="PANTHER" id="PTHR45754:SF3">
    <property type="entry name" value="METHYLENETETRAHYDROFOLATE REDUCTASE (NADPH)"/>
    <property type="match status" value="1"/>
</dbReference>